<dbReference type="Proteomes" id="UP000245699">
    <property type="component" value="Unassembled WGS sequence"/>
</dbReference>
<dbReference type="EMBL" id="MBFT01000785">
    <property type="protein sequence ID" value="PVU87214.1"/>
    <property type="molecule type" value="Genomic_DNA"/>
</dbReference>
<comment type="caution">
    <text evidence="1">The sequence shown here is derived from an EMBL/GenBank/DDBJ whole genome shotgun (WGS) entry which is preliminary data.</text>
</comment>
<reference evidence="1 2" key="1">
    <citation type="journal article" date="2018" name="MBio">
        <title>Comparative Genomics Reveals the Core Gene Toolbox for the Fungus-Insect Symbiosis.</title>
        <authorList>
            <person name="Wang Y."/>
            <person name="Stata M."/>
            <person name="Wang W."/>
            <person name="Stajich J.E."/>
            <person name="White M.M."/>
            <person name="Moncalvo J.M."/>
        </authorList>
    </citation>
    <scope>NUCLEOTIDE SEQUENCE [LARGE SCALE GENOMIC DNA]</scope>
    <source>
        <strain evidence="1 2">AUS-77-4</strain>
    </source>
</reference>
<keyword evidence="2" id="KW-1185">Reference proteome</keyword>
<name>A0A2T9Y4M1_9FUNG</name>
<sequence>PSSNPHSLAHPLTLVFLFLPNPSSNPLPLYSHTLTPLPNQNFPDSFHNNNPIFPTLSQYSILFRAGAILLELNSRFHVFSLFPS</sequence>
<feature type="non-terminal residue" evidence="1">
    <location>
        <position position="1"/>
    </location>
</feature>
<proteinExistence type="predicted"/>
<organism evidence="1 2">
    <name type="scientific">Furculomyces boomerangus</name>
    <dbReference type="NCBI Taxonomy" id="61424"/>
    <lineage>
        <taxon>Eukaryota</taxon>
        <taxon>Fungi</taxon>
        <taxon>Fungi incertae sedis</taxon>
        <taxon>Zoopagomycota</taxon>
        <taxon>Kickxellomycotina</taxon>
        <taxon>Harpellomycetes</taxon>
        <taxon>Harpellales</taxon>
        <taxon>Harpellaceae</taxon>
        <taxon>Furculomyces</taxon>
    </lineage>
</organism>
<accession>A0A2T9Y4M1</accession>
<dbReference type="AlphaFoldDB" id="A0A2T9Y4M1"/>
<gene>
    <name evidence="1" type="ORF">BB559_006151</name>
</gene>
<evidence type="ECO:0000313" key="1">
    <source>
        <dbReference type="EMBL" id="PVU87214.1"/>
    </source>
</evidence>
<evidence type="ECO:0000313" key="2">
    <source>
        <dbReference type="Proteomes" id="UP000245699"/>
    </source>
</evidence>
<protein>
    <submittedName>
        <fullName evidence="1">Uncharacterized protein</fullName>
    </submittedName>
</protein>